<organism evidence="1 2">
    <name type="scientific">Alcanivorax profundi</name>
    <dbReference type="NCBI Taxonomy" id="2338368"/>
    <lineage>
        <taxon>Bacteria</taxon>
        <taxon>Pseudomonadati</taxon>
        <taxon>Pseudomonadota</taxon>
        <taxon>Gammaproteobacteria</taxon>
        <taxon>Oceanospirillales</taxon>
        <taxon>Alcanivoracaceae</taxon>
        <taxon>Alcanivorax</taxon>
    </lineage>
</organism>
<sequence>MIGAPPGGAVMTQLQWLVQAPPLIPASPWEDAGSWLLREWQRDPALPSRAAHFLMGQPQPSRIGLQFENQVAALVEHSSGLELVARNLPIRDEQRTLGELDLLVRDLDTGKLWHWELALKFYLGTPDQWYGPNRRDTLARKIAHLHGEQLPRSQSSQASRTLSETGWKVDGQALLTRGRLFYRSGHPEQPLRHPRHERGWWLPARGLPSQQWHTIPRTFWSCPSMSDKSTNTIDTRSLIDYVEEHSRPVMVLSALRPEPGFIVPVTWPNT</sequence>
<accession>A0A418Y1J2</accession>
<reference evidence="1 2" key="1">
    <citation type="submission" date="2018-09" db="EMBL/GenBank/DDBJ databases">
        <title>Alcanivorax profundi sp. nov., isolated from 1000 m-depth seawater of the Mariana Trench.</title>
        <authorList>
            <person name="Liu J."/>
        </authorList>
    </citation>
    <scope>NUCLEOTIDE SEQUENCE [LARGE SCALE GENOMIC DNA]</scope>
    <source>
        <strain evidence="1 2">MTEO17</strain>
    </source>
</reference>
<dbReference type="EMBL" id="QYYA01000001">
    <property type="protein sequence ID" value="RJG19406.1"/>
    <property type="molecule type" value="Genomic_DNA"/>
</dbReference>
<dbReference type="InterPro" id="IPR015003">
    <property type="entry name" value="DUF1853"/>
</dbReference>
<keyword evidence="2" id="KW-1185">Reference proteome</keyword>
<evidence type="ECO:0000313" key="1">
    <source>
        <dbReference type="EMBL" id="RJG19406.1"/>
    </source>
</evidence>
<name>A0A418Y1J2_9GAMM</name>
<protein>
    <submittedName>
        <fullName evidence="1">DUF1853 family protein</fullName>
    </submittedName>
</protein>
<evidence type="ECO:0000313" key="2">
    <source>
        <dbReference type="Proteomes" id="UP000283734"/>
    </source>
</evidence>
<dbReference type="Pfam" id="PF08907">
    <property type="entry name" value="DUF1853"/>
    <property type="match status" value="1"/>
</dbReference>
<dbReference type="AlphaFoldDB" id="A0A418Y1J2"/>
<dbReference type="RefSeq" id="WP_119917322.1">
    <property type="nucleotide sequence ID" value="NZ_QYYA01000001.1"/>
</dbReference>
<proteinExistence type="predicted"/>
<dbReference type="OrthoDB" id="378654at2"/>
<dbReference type="Proteomes" id="UP000283734">
    <property type="component" value="Unassembled WGS sequence"/>
</dbReference>
<comment type="caution">
    <text evidence="1">The sequence shown here is derived from an EMBL/GenBank/DDBJ whole genome shotgun (WGS) entry which is preliminary data.</text>
</comment>
<gene>
    <name evidence="1" type="ORF">D4A39_00635</name>
</gene>